<dbReference type="Proteomes" id="UP000310108">
    <property type="component" value="Unassembled WGS sequence"/>
</dbReference>
<evidence type="ECO:0000259" key="2">
    <source>
        <dbReference type="PROSITE" id="PS50217"/>
    </source>
</evidence>
<accession>A0A4U6XG78</accession>
<keyword evidence="4" id="KW-1185">Reference proteome</keyword>
<feature type="compositionally biased region" description="Basic and acidic residues" evidence="1">
    <location>
        <begin position="323"/>
        <end position="333"/>
    </location>
</feature>
<feature type="domain" description="BZIP" evidence="2">
    <location>
        <begin position="330"/>
        <end position="379"/>
    </location>
</feature>
<feature type="compositionally biased region" description="Gly residues" evidence="1">
    <location>
        <begin position="724"/>
        <end position="747"/>
    </location>
</feature>
<dbReference type="CDD" id="cd14688">
    <property type="entry name" value="bZIP_YAP"/>
    <property type="match status" value="1"/>
</dbReference>
<dbReference type="SUPFAM" id="SSF57959">
    <property type="entry name" value="Leucine zipper domain"/>
    <property type="match status" value="1"/>
</dbReference>
<dbReference type="EMBL" id="PJEX01000130">
    <property type="protein sequence ID" value="TKW54584.1"/>
    <property type="molecule type" value="Genomic_DNA"/>
</dbReference>
<evidence type="ECO:0000256" key="1">
    <source>
        <dbReference type="SAM" id="MobiDB-lite"/>
    </source>
</evidence>
<feature type="compositionally biased region" description="Acidic residues" evidence="1">
    <location>
        <begin position="418"/>
        <end position="433"/>
    </location>
</feature>
<feature type="compositionally biased region" description="Basic and acidic residues" evidence="1">
    <location>
        <begin position="785"/>
        <end position="795"/>
    </location>
</feature>
<dbReference type="PANTHER" id="PTHR40618:SF1">
    <property type="entry name" value="B-ZIP TRANSCRIPTION FACTOR (EUROFUNG)"/>
    <property type="match status" value="1"/>
</dbReference>
<protein>
    <recommendedName>
        <fullName evidence="2">BZIP domain-containing protein</fullName>
    </recommendedName>
</protein>
<sequence length="1001" mass="107052">MSNHVRPIGLGLDDAPADSATHLESAGVVAVINSTRKILSRLFSPIPPPPPSPPPRTLLTCSVTRITSIQTLTTTTTTTNIKTRRPFTATPPNNNNININVKNKVKVKNHRTSNSSNSSITNSFTAVPLIPLIPVQTKTNIGNSFFTLPPSTRPLIWIPHTTPLSPGRLLFLCPALLLLDLDLDLDLSGSAQLLHYYNNNHHHTNTNTNTNTNNDDNDDGEGDGDYDGDFLHQQHHSPGVARFPDGSPVPFMQTPKLSILNAESYDDGMLDFRAARSLPAGRPGAAVTNSESRRAKKRPKPQSSDADAGDQEEEEKKRSRGRPRLDTNDETAKDRRRTQIRLAQRAYRNRKETAIQSLEKKVDELRRTNEEMSKEFMKLYDFAVSKGMHESTPEFGLQLQSSTEKFVSLARKSSLEPERDDDLPAGQENEGEVAQETSPSSFRARGRHSDKSASPSADKPRNPGKSVDMAAPAAATTAPTTTMTTTMAAATATATTTTAAPAAYGGYMVSYDNHAPLPSSNARPHSHGLTAVHTTSWAVDNQSQAPPHSTGLSQAPLGYEIVTEATPDNASFPFGMSIEHHHSLMAAPASDSHGGGSGGGGGGGGGPSSQHPLSETLFSMLSGPSSYAYQERTFGRRLQRSTLEKAYLLLRMSNPPPSLISNAFGFCLLFEPRERILERLANCLSVNQRETMFNWRFPFLHLGGGGTWFGEMNEMNVTAYPPIDGGGGAGNGGTGGDGSSNGSGDGGSSSNSPRGHMIGNQGTAEPRRQKVDSPFGLGPWNTETEETRDRRIDQEHARLRTTVPGFEGDFYDSDEVEWVLQQRGVVIPPASDFVTADINPADFSTDTASGGAALAVGSSAQGETTTATTTMTTTMTAADIVDVMTDDHPLLDNNSLEAYARDWFGYSLKPTKPADIELAENIDPGLRGETDSPGQLSTGGGSDGSCGGGGGGGGGGAKKRSVTINVGVLVQEIGLRSVCLGRSPGVRPRDLNISFWASLVT</sequence>
<feature type="compositionally biased region" description="Low complexity" evidence="1">
    <location>
        <begin position="469"/>
        <end position="479"/>
    </location>
</feature>
<evidence type="ECO:0000313" key="3">
    <source>
        <dbReference type="EMBL" id="TKW54584.1"/>
    </source>
</evidence>
<reference evidence="3 4" key="1">
    <citation type="journal article" date="2019" name="PLoS ONE">
        <title>Comparative genome analysis indicates high evolutionary potential of pathogenicity genes in Colletotrichum tanaceti.</title>
        <authorList>
            <person name="Lelwala R.V."/>
            <person name="Korhonen P.K."/>
            <person name="Young N.D."/>
            <person name="Scott J.B."/>
            <person name="Ades P.A."/>
            <person name="Gasser R.B."/>
            <person name="Taylor P.W.J."/>
        </authorList>
    </citation>
    <scope>NUCLEOTIDE SEQUENCE [LARGE SCALE GENOMIC DNA]</scope>
    <source>
        <strain evidence="3">BRIP57314</strain>
    </source>
</reference>
<name>A0A4U6XG78_9PEZI</name>
<dbReference type="PANTHER" id="PTHR40618">
    <property type="entry name" value="B-ZIP TRANSCRIPTION FACTOR (EUROFUNG)-RELATED"/>
    <property type="match status" value="1"/>
</dbReference>
<feature type="region of interest" description="Disordered" evidence="1">
    <location>
        <begin position="276"/>
        <end position="350"/>
    </location>
</feature>
<feature type="region of interest" description="Disordered" evidence="1">
    <location>
        <begin position="587"/>
        <end position="615"/>
    </location>
</feature>
<dbReference type="Pfam" id="PF00170">
    <property type="entry name" value="bZIP_1"/>
    <property type="match status" value="1"/>
</dbReference>
<comment type="caution">
    <text evidence="3">The sequence shown here is derived from an EMBL/GenBank/DDBJ whole genome shotgun (WGS) entry which is preliminary data.</text>
</comment>
<feature type="region of interest" description="Disordered" evidence="1">
    <location>
        <begin position="408"/>
        <end position="479"/>
    </location>
</feature>
<gene>
    <name evidence="3" type="ORF">CTA1_8975</name>
</gene>
<dbReference type="InterPro" id="IPR046347">
    <property type="entry name" value="bZIP_sf"/>
</dbReference>
<organism evidence="3 4">
    <name type="scientific">Colletotrichum tanaceti</name>
    <dbReference type="NCBI Taxonomy" id="1306861"/>
    <lineage>
        <taxon>Eukaryota</taxon>
        <taxon>Fungi</taxon>
        <taxon>Dikarya</taxon>
        <taxon>Ascomycota</taxon>
        <taxon>Pezizomycotina</taxon>
        <taxon>Sordariomycetes</taxon>
        <taxon>Hypocreomycetidae</taxon>
        <taxon>Glomerellales</taxon>
        <taxon>Glomerellaceae</taxon>
        <taxon>Colletotrichum</taxon>
        <taxon>Colletotrichum destructivum species complex</taxon>
    </lineage>
</organism>
<dbReference type="Gene3D" id="1.20.5.170">
    <property type="match status" value="1"/>
</dbReference>
<dbReference type="STRING" id="1306861.A0A4U6XG78"/>
<feature type="compositionally biased region" description="Acidic residues" evidence="1">
    <location>
        <begin position="215"/>
        <end position="228"/>
    </location>
</feature>
<feature type="region of interest" description="Disordered" evidence="1">
    <location>
        <begin position="923"/>
        <end position="958"/>
    </location>
</feature>
<feature type="region of interest" description="Disordered" evidence="1">
    <location>
        <begin position="724"/>
        <end position="795"/>
    </location>
</feature>
<feature type="region of interest" description="Disordered" evidence="1">
    <location>
        <begin position="203"/>
        <end position="249"/>
    </location>
</feature>
<dbReference type="GO" id="GO:0003700">
    <property type="term" value="F:DNA-binding transcription factor activity"/>
    <property type="evidence" value="ECO:0007669"/>
    <property type="project" value="InterPro"/>
</dbReference>
<evidence type="ECO:0000313" key="4">
    <source>
        <dbReference type="Proteomes" id="UP000310108"/>
    </source>
</evidence>
<feature type="compositionally biased region" description="Gly residues" evidence="1">
    <location>
        <begin position="937"/>
        <end position="956"/>
    </location>
</feature>
<feature type="compositionally biased region" description="Low complexity" evidence="1">
    <location>
        <begin position="203"/>
        <end position="214"/>
    </location>
</feature>
<dbReference type="InterPro" id="IPR004827">
    <property type="entry name" value="bZIP"/>
</dbReference>
<proteinExistence type="predicted"/>
<dbReference type="PROSITE" id="PS50217">
    <property type="entry name" value="BZIP"/>
    <property type="match status" value="1"/>
</dbReference>
<dbReference type="AlphaFoldDB" id="A0A4U6XG78"/>
<feature type="compositionally biased region" description="Gly residues" evidence="1">
    <location>
        <begin position="593"/>
        <end position="607"/>
    </location>
</feature>